<keyword evidence="2" id="KW-1185">Reference proteome</keyword>
<evidence type="ECO:0000313" key="2">
    <source>
        <dbReference type="Proteomes" id="UP000001068"/>
    </source>
</evidence>
<dbReference type="KEGG" id="dmu:Desmu_0537"/>
<gene>
    <name evidence="1" type="ordered locus">Desmu_0537</name>
</gene>
<name>E8R8M1_DESM0</name>
<dbReference type="Proteomes" id="UP000001068">
    <property type="component" value="Chromosome"/>
</dbReference>
<reference evidence="2" key="1">
    <citation type="submission" date="2010-11" db="EMBL/GenBank/DDBJ databases">
        <title>The complete genome of Desulfurococcus mucosus DSM 2162.</title>
        <authorList>
            <consortium name="US DOE Joint Genome Institute (JGI-PGF)"/>
            <person name="Lucas S."/>
            <person name="Copeland A."/>
            <person name="Lapidus A."/>
            <person name="Bruce D."/>
            <person name="Goodwin L."/>
            <person name="Pitluck S."/>
            <person name="Kyrpides N."/>
            <person name="Mavromatis K."/>
            <person name="Pagani I."/>
            <person name="Ivanova N."/>
            <person name="Ovchinnikova G."/>
            <person name="Chertkov O."/>
            <person name="Held B."/>
            <person name="Brettin T."/>
            <person name="Detter J.C."/>
            <person name="Tapia R."/>
            <person name="Han C."/>
            <person name="Land M."/>
            <person name="Hauser L."/>
            <person name="Markowitz V."/>
            <person name="Cheng J.-F."/>
            <person name="Hugenholtz P."/>
            <person name="Woyke T."/>
            <person name="Wu D."/>
            <person name="Wirth R."/>
            <person name="Bilek Y."/>
            <person name="Hader T."/>
            <person name="Klenk H.-P."/>
            <person name="Eisen J.A."/>
        </authorList>
    </citation>
    <scope>NUCLEOTIDE SEQUENCE [LARGE SCALE GENOMIC DNA]</scope>
    <source>
        <strain evidence="2">ATCC 35584 / DSM 2162 / JCM 9187 / O7/1</strain>
    </source>
</reference>
<dbReference type="RefSeq" id="WP_013562069.1">
    <property type="nucleotide sequence ID" value="NC_014961.1"/>
</dbReference>
<proteinExistence type="predicted"/>
<dbReference type="AlphaFoldDB" id="E8R8M1"/>
<dbReference type="OrthoDB" id="359362at2157"/>
<dbReference type="eggNOG" id="arCOG01917">
    <property type="taxonomic scope" value="Archaea"/>
</dbReference>
<dbReference type="EMBL" id="CP002363">
    <property type="protein sequence ID" value="ADV64847.1"/>
    <property type="molecule type" value="Genomic_DNA"/>
</dbReference>
<sequence>MGVELVGLRCVKCGAPLPQPEKGSEYVRCEYCGTVQRVVDASQYTERLKSEIYSWIRELLPVSTVGVQTIDVLARHNIFIANIKPRILPEYASLKAKVLKLLSTPLVLPRGIGLKPDIDDPRKAFEKLARVESLSQMVVVDEDREFYSGVYATYVLNAHLSNYVETALSGDIDAAVRNLEKLAESLPGTGVEEAVLHRVKGVANAMKAWSSLEKGDYTSAMPLLETASLELSKARSLASGSPQLAMMLPPVDVELKLVEAMRNIAECEKALFEAGRQPQEAAAFIARYIRTVEEVRSRVKRDIGVYLELSESLKSLYLSRLGRETVEVLPGEGEVALPLYVVSISYTFVTGSLVWKKGREYRDHLLVLATHPYASKPVTDTFRLTSGFLDRLKGREEKLTVDTVSKALSTLKRDHLRVPAVPPLIDRAAAEALVDSYLANVSSRLQGKVKTGASHTEKLIYAPARIRGGDIYIEALGETQVALGPHLDVVLKLAVR</sequence>
<organism evidence="1 2">
    <name type="scientific">Desulfurococcus mucosus (strain ATCC 35584 / DSM 2162 / JCM 9187 / O7/1)</name>
    <dbReference type="NCBI Taxonomy" id="765177"/>
    <lineage>
        <taxon>Archaea</taxon>
        <taxon>Thermoproteota</taxon>
        <taxon>Thermoprotei</taxon>
        <taxon>Desulfurococcales</taxon>
        <taxon>Desulfurococcaceae</taxon>
        <taxon>Desulfurococcus</taxon>
    </lineage>
</organism>
<dbReference type="STRING" id="765177.Desmu_0537"/>
<accession>E8R8M1</accession>
<reference evidence="1 2" key="2">
    <citation type="journal article" date="2011" name="Stand. Genomic Sci.">
        <title>Complete genome sequence of Desulfurococcus mucosus type strain (O7/1).</title>
        <authorList>
            <person name="Wirth R."/>
            <person name="Chertkov O."/>
            <person name="Held B."/>
            <person name="Lapidus A."/>
            <person name="Nolan M."/>
            <person name="Lucas S."/>
            <person name="Hammon N."/>
            <person name="Deshpande S."/>
            <person name="Cheng J.F."/>
            <person name="Tapia R."/>
            <person name="Han C."/>
            <person name="Goodwin L."/>
            <person name="Pitluck S."/>
            <person name="Liolios K."/>
            <person name="Ioanna P."/>
            <person name="Ivanova N."/>
            <person name="Mavromatis K."/>
            <person name="Mikhailova N."/>
            <person name="Pati A."/>
            <person name="Chen A."/>
            <person name="Palaniappan K."/>
            <person name="Land M."/>
            <person name="Hauser L."/>
            <person name="Chang Y.J."/>
            <person name="Jeffries C.D."/>
            <person name="Bilek Y."/>
            <person name="Hader T."/>
            <person name="Rohde M."/>
            <person name="Spring S."/>
            <person name="Sikorski J."/>
            <person name="Goker M."/>
            <person name="Woyke T."/>
            <person name="Bristow J."/>
            <person name="Eisen J.A."/>
            <person name="Markowitz V."/>
            <person name="Hugenholtz P."/>
            <person name="Kyrpides N.C."/>
            <person name="Klenk H.P."/>
        </authorList>
    </citation>
    <scope>NUCLEOTIDE SEQUENCE [LARGE SCALE GENOMIC DNA]</scope>
    <source>
        <strain evidence="2">ATCC 35584 / DSM 2162 / JCM 9187 / O7/1</strain>
    </source>
</reference>
<evidence type="ECO:0000313" key="1">
    <source>
        <dbReference type="EMBL" id="ADV64847.1"/>
    </source>
</evidence>
<protein>
    <submittedName>
        <fullName evidence="1">Uncharacterized protein</fullName>
    </submittedName>
</protein>
<dbReference type="GeneID" id="10153230"/>
<dbReference type="HOGENOM" id="CLU_527496_0_0_2"/>